<evidence type="ECO:0000313" key="1">
    <source>
        <dbReference type="EMBL" id="KKK54978.1"/>
    </source>
</evidence>
<name>A0A0F8WEM2_9ZZZZ</name>
<accession>A0A0F8WEM2</accession>
<organism evidence="1">
    <name type="scientific">marine sediment metagenome</name>
    <dbReference type="NCBI Taxonomy" id="412755"/>
    <lineage>
        <taxon>unclassified sequences</taxon>
        <taxon>metagenomes</taxon>
        <taxon>ecological metagenomes</taxon>
    </lineage>
</organism>
<feature type="non-terminal residue" evidence="1">
    <location>
        <position position="48"/>
    </location>
</feature>
<proteinExistence type="predicted"/>
<reference evidence="1" key="1">
    <citation type="journal article" date="2015" name="Nature">
        <title>Complex archaea that bridge the gap between prokaryotes and eukaryotes.</title>
        <authorList>
            <person name="Spang A."/>
            <person name="Saw J.H."/>
            <person name="Jorgensen S.L."/>
            <person name="Zaremba-Niedzwiedzka K."/>
            <person name="Martijn J."/>
            <person name="Lind A.E."/>
            <person name="van Eijk R."/>
            <person name="Schleper C."/>
            <person name="Guy L."/>
            <person name="Ettema T.J."/>
        </authorList>
    </citation>
    <scope>NUCLEOTIDE SEQUENCE</scope>
</reference>
<dbReference type="AlphaFoldDB" id="A0A0F8WEM2"/>
<sequence length="48" mass="5657">MPEPNLEPFPNHRQTQGVHLLISNNWGRDFHPLIYRTSQEVVYTPLTL</sequence>
<protein>
    <submittedName>
        <fullName evidence="1">Uncharacterized protein</fullName>
    </submittedName>
</protein>
<dbReference type="EMBL" id="LAZR01065716">
    <property type="protein sequence ID" value="KKK54978.1"/>
    <property type="molecule type" value="Genomic_DNA"/>
</dbReference>
<gene>
    <name evidence="1" type="ORF">LCGC14_3079200</name>
</gene>
<comment type="caution">
    <text evidence="1">The sequence shown here is derived from an EMBL/GenBank/DDBJ whole genome shotgun (WGS) entry which is preliminary data.</text>
</comment>